<dbReference type="PANTHER" id="PTHR10371">
    <property type="entry name" value="NADH DEHYDROGENASE UBIQUINONE FLAVOPROTEIN 2, MITOCHONDRIAL"/>
    <property type="match status" value="1"/>
</dbReference>
<dbReference type="GO" id="GO:0051537">
    <property type="term" value="F:2 iron, 2 sulfur cluster binding"/>
    <property type="evidence" value="ECO:0007669"/>
    <property type="project" value="UniProtKB-KW"/>
</dbReference>
<feature type="binding site" evidence="7">
    <location>
        <position position="90"/>
    </location>
    <ligand>
        <name>[2Fe-2S] cluster</name>
        <dbReference type="ChEBI" id="CHEBI:190135"/>
    </ligand>
</feature>
<dbReference type="PATRIC" id="fig|1409788.3.peg.3567"/>
<gene>
    <name evidence="8" type="ORF">NC99_34810</name>
</gene>
<dbReference type="Proteomes" id="UP000036958">
    <property type="component" value="Unassembled WGS sequence"/>
</dbReference>
<evidence type="ECO:0000256" key="4">
    <source>
        <dbReference type="ARBA" id="ARBA00023004"/>
    </source>
</evidence>
<sequence length="159" mass="18316">MTTQNNISEEIKKEIEEIYQHFPQKSAACIEGLKVIQKHHRWVSDEAVKELAQILEMSPDAIDSVATFYSLIFRKPVGRHVILVCDSVSCWMMDYEKIAGYLKNKLSIDFGETTKDDRFTLLTIPCLGTCDRAPAMMVDEDLHRDLTTDKIDEILKNYE</sequence>
<dbReference type="EMBL" id="LGIA01000180">
    <property type="protein sequence ID" value="KOH43712.1"/>
    <property type="molecule type" value="Genomic_DNA"/>
</dbReference>
<evidence type="ECO:0000256" key="3">
    <source>
        <dbReference type="ARBA" id="ARBA00022723"/>
    </source>
</evidence>
<dbReference type="InterPro" id="IPR041921">
    <property type="entry name" value="NuoE_N"/>
</dbReference>
<feature type="binding site" evidence="7">
    <location>
        <position position="130"/>
    </location>
    <ligand>
        <name>[2Fe-2S] cluster</name>
        <dbReference type="ChEBI" id="CHEBI:190135"/>
    </ligand>
</feature>
<proteinExistence type="inferred from homology"/>
<evidence type="ECO:0000313" key="9">
    <source>
        <dbReference type="Proteomes" id="UP000036958"/>
    </source>
</evidence>
<comment type="cofactor">
    <cofactor evidence="7">
        <name>[2Fe-2S] cluster</name>
        <dbReference type="ChEBI" id="CHEBI:190135"/>
    </cofactor>
    <text evidence="7">Binds 1 [2Fe-2S] cluster.</text>
</comment>
<dbReference type="GO" id="GO:0046872">
    <property type="term" value="F:metal ion binding"/>
    <property type="evidence" value="ECO:0007669"/>
    <property type="project" value="UniProtKB-KW"/>
</dbReference>
<evidence type="ECO:0000256" key="2">
    <source>
        <dbReference type="ARBA" id="ARBA00022714"/>
    </source>
</evidence>
<dbReference type="GO" id="GO:0003954">
    <property type="term" value="F:NADH dehydrogenase activity"/>
    <property type="evidence" value="ECO:0007669"/>
    <property type="project" value="TreeGrafter"/>
</dbReference>
<dbReference type="NCBIfam" id="NF005722">
    <property type="entry name" value="PRK07539.1-2"/>
    <property type="match status" value="1"/>
</dbReference>
<dbReference type="PROSITE" id="PS01099">
    <property type="entry name" value="COMPLEX1_24K"/>
    <property type="match status" value="1"/>
</dbReference>
<keyword evidence="4 7" id="KW-0408">Iron</keyword>
<keyword evidence="9" id="KW-1185">Reference proteome</keyword>
<comment type="similarity">
    <text evidence="1">Belongs to the complex I 24 kDa subunit family.</text>
</comment>
<dbReference type="CDD" id="cd03064">
    <property type="entry name" value="TRX_Fd_NuoE"/>
    <property type="match status" value="1"/>
</dbReference>
<dbReference type="InterPro" id="IPR002023">
    <property type="entry name" value="NuoE-like"/>
</dbReference>
<keyword evidence="2 7" id="KW-0001">2Fe-2S</keyword>
<dbReference type="InterPro" id="IPR036249">
    <property type="entry name" value="Thioredoxin-like_sf"/>
</dbReference>
<comment type="cofactor">
    <cofactor evidence="6">
        <name>[2Fe-2S] cluster</name>
        <dbReference type="ChEBI" id="CHEBI:190135"/>
    </cofactor>
</comment>
<dbReference type="InterPro" id="IPR042128">
    <property type="entry name" value="NuoE_dom"/>
</dbReference>
<accession>A0A0L8V6A6</accession>
<dbReference type="Gene3D" id="3.40.30.10">
    <property type="entry name" value="Glutaredoxin"/>
    <property type="match status" value="1"/>
</dbReference>
<evidence type="ECO:0000313" key="8">
    <source>
        <dbReference type="EMBL" id="KOH43712.1"/>
    </source>
</evidence>
<dbReference type="OrthoDB" id="9807941at2"/>
<dbReference type="PANTHER" id="PTHR10371:SF3">
    <property type="entry name" value="NADH DEHYDROGENASE [UBIQUINONE] FLAVOPROTEIN 2, MITOCHONDRIAL"/>
    <property type="match status" value="1"/>
</dbReference>
<dbReference type="RefSeq" id="WP_053185926.1">
    <property type="nucleotide sequence ID" value="NZ_LGIA01000180.1"/>
</dbReference>
<evidence type="ECO:0000256" key="7">
    <source>
        <dbReference type="PIRSR" id="PIRSR000216-1"/>
    </source>
</evidence>
<comment type="caution">
    <text evidence="8">The sequence shown here is derived from an EMBL/GenBank/DDBJ whole genome shotgun (WGS) entry which is preliminary data.</text>
</comment>
<dbReference type="SUPFAM" id="SSF52833">
    <property type="entry name" value="Thioredoxin-like"/>
    <property type="match status" value="1"/>
</dbReference>
<feature type="binding site" evidence="7">
    <location>
        <position position="85"/>
    </location>
    <ligand>
        <name>[2Fe-2S] cluster</name>
        <dbReference type="ChEBI" id="CHEBI:190135"/>
    </ligand>
</feature>
<keyword evidence="3 7" id="KW-0479">Metal-binding</keyword>
<dbReference type="FunFam" id="3.40.30.10:FF:000015">
    <property type="entry name" value="NADH-quinone oxidoreductase subunit E"/>
    <property type="match status" value="1"/>
</dbReference>
<dbReference type="Gene3D" id="1.10.10.1590">
    <property type="entry name" value="NADH-quinone oxidoreductase subunit E"/>
    <property type="match status" value="1"/>
</dbReference>
<dbReference type="Pfam" id="PF01257">
    <property type="entry name" value="2Fe-2S_thioredx"/>
    <property type="match status" value="1"/>
</dbReference>
<dbReference type="NCBIfam" id="TIGR01958">
    <property type="entry name" value="nuoE_fam"/>
    <property type="match status" value="1"/>
</dbReference>
<evidence type="ECO:0000256" key="5">
    <source>
        <dbReference type="ARBA" id="ARBA00023014"/>
    </source>
</evidence>
<evidence type="ECO:0000256" key="6">
    <source>
        <dbReference type="ARBA" id="ARBA00034078"/>
    </source>
</evidence>
<dbReference type="STRING" id="1409788.NC99_34810"/>
<evidence type="ECO:0000256" key="1">
    <source>
        <dbReference type="ARBA" id="ARBA00010643"/>
    </source>
</evidence>
<feature type="binding site" evidence="7">
    <location>
        <position position="126"/>
    </location>
    <ligand>
        <name>[2Fe-2S] cluster</name>
        <dbReference type="ChEBI" id="CHEBI:190135"/>
    </ligand>
</feature>
<protein>
    <submittedName>
        <fullName evidence="8">NADH dehydrogenase subunit E</fullName>
    </submittedName>
</protein>
<dbReference type="PIRSF" id="PIRSF000216">
    <property type="entry name" value="NADH_DH_24kDa"/>
    <property type="match status" value="1"/>
</dbReference>
<keyword evidence="5 7" id="KW-0411">Iron-sulfur</keyword>
<name>A0A0L8V6A6_9BACT</name>
<organism evidence="8 9">
    <name type="scientific">Sunxiuqinia dokdonensis</name>
    <dbReference type="NCBI Taxonomy" id="1409788"/>
    <lineage>
        <taxon>Bacteria</taxon>
        <taxon>Pseudomonadati</taxon>
        <taxon>Bacteroidota</taxon>
        <taxon>Bacteroidia</taxon>
        <taxon>Marinilabiliales</taxon>
        <taxon>Prolixibacteraceae</taxon>
        <taxon>Sunxiuqinia</taxon>
    </lineage>
</organism>
<reference evidence="9" key="1">
    <citation type="submission" date="2015-07" db="EMBL/GenBank/DDBJ databases">
        <title>Genome sequencing of Sunxiuqinia dokdonensis strain SK.</title>
        <authorList>
            <person name="Ahn S."/>
            <person name="Kim B.-C."/>
        </authorList>
    </citation>
    <scope>NUCLEOTIDE SEQUENCE [LARGE SCALE GENOMIC DNA]</scope>
    <source>
        <strain evidence="9">SK</strain>
    </source>
</reference>
<dbReference type="FunFam" id="1.10.10.1590:FF:000001">
    <property type="entry name" value="NADH-quinone oxidoreductase subunit E"/>
    <property type="match status" value="1"/>
</dbReference>
<dbReference type="AlphaFoldDB" id="A0A0L8V6A6"/>